<organism evidence="2 3">
    <name type="scientific">Hericium alpestre</name>
    <dbReference type="NCBI Taxonomy" id="135208"/>
    <lineage>
        <taxon>Eukaryota</taxon>
        <taxon>Fungi</taxon>
        <taxon>Dikarya</taxon>
        <taxon>Basidiomycota</taxon>
        <taxon>Agaricomycotina</taxon>
        <taxon>Agaricomycetes</taxon>
        <taxon>Russulales</taxon>
        <taxon>Hericiaceae</taxon>
        <taxon>Hericium</taxon>
    </lineage>
</organism>
<reference evidence="2 3" key="1">
    <citation type="submission" date="2019-02" db="EMBL/GenBank/DDBJ databases">
        <title>Genome sequencing of the rare red list fungi Hericium alpestre (H. flagellum).</title>
        <authorList>
            <person name="Buettner E."/>
            <person name="Kellner H."/>
        </authorList>
    </citation>
    <scope>NUCLEOTIDE SEQUENCE [LARGE SCALE GENOMIC DNA]</scope>
    <source>
        <strain evidence="2 3">DSM 108284</strain>
    </source>
</reference>
<evidence type="ECO:0000256" key="1">
    <source>
        <dbReference type="SAM" id="MobiDB-lite"/>
    </source>
</evidence>
<comment type="caution">
    <text evidence="2">The sequence shown here is derived from an EMBL/GenBank/DDBJ whole genome shotgun (WGS) entry which is preliminary data.</text>
</comment>
<evidence type="ECO:0000313" key="2">
    <source>
        <dbReference type="EMBL" id="TFY81572.1"/>
    </source>
</evidence>
<dbReference type="EMBL" id="SFCI01000197">
    <property type="protein sequence ID" value="TFY81572.1"/>
    <property type="molecule type" value="Genomic_DNA"/>
</dbReference>
<keyword evidence="3" id="KW-1185">Reference proteome</keyword>
<dbReference type="AlphaFoldDB" id="A0A4Z0A3H8"/>
<protein>
    <submittedName>
        <fullName evidence="2">Uncharacterized protein</fullName>
    </submittedName>
</protein>
<dbReference type="Proteomes" id="UP000298061">
    <property type="component" value="Unassembled WGS sequence"/>
</dbReference>
<feature type="compositionally biased region" description="Polar residues" evidence="1">
    <location>
        <begin position="189"/>
        <end position="198"/>
    </location>
</feature>
<evidence type="ECO:0000313" key="3">
    <source>
        <dbReference type="Proteomes" id="UP000298061"/>
    </source>
</evidence>
<feature type="region of interest" description="Disordered" evidence="1">
    <location>
        <begin position="218"/>
        <end position="298"/>
    </location>
</feature>
<dbReference type="Pfam" id="PF19057">
    <property type="entry name" value="PH_19"/>
    <property type="match status" value="1"/>
</dbReference>
<gene>
    <name evidence="2" type="ORF">EWM64_g2440</name>
</gene>
<dbReference type="InterPro" id="IPR011993">
    <property type="entry name" value="PH-like_dom_sf"/>
</dbReference>
<feature type="compositionally biased region" description="Low complexity" evidence="1">
    <location>
        <begin position="259"/>
        <end position="298"/>
    </location>
</feature>
<dbReference type="Gene3D" id="2.30.29.30">
    <property type="entry name" value="Pleckstrin-homology domain (PH domain)/Phosphotyrosine-binding domain (PTB)"/>
    <property type="match status" value="1"/>
</dbReference>
<dbReference type="SUPFAM" id="SSF50729">
    <property type="entry name" value="PH domain-like"/>
    <property type="match status" value="1"/>
</dbReference>
<proteinExistence type="predicted"/>
<feature type="compositionally biased region" description="Low complexity" evidence="1">
    <location>
        <begin position="139"/>
        <end position="151"/>
    </location>
</feature>
<accession>A0A4Z0A3H8</accession>
<feature type="region of interest" description="Disordered" evidence="1">
    <location>
        <begin position="21"/>
        <end position="80"/>
    </location>
</feature>
<name>A0A4Z0A3H8_9AGAM</name>
<sequence>MLRYTNSKLFPFPGIIKLEEERNRARGFPTNVSSPDIVFSPNGDEFSVLSSHSSQTPQPSPEVPRDHKLSHQASDTRLLAKFSGMASPPISTVPSSGSHPNYFTISSAATNGSSWLNGKLPTNREGVKKWLSAKKLFSSQSSSPEYPSLQSAPPVLDTRPKIAKKPSLSDLLKIRKDGELSADWDDLSKTPTSASGSTLLGKGSLKEAWESLVRESLVREATPQQQASPPEVQSPPKEAASPNGETQYASYPTHADTHSLASPPDLASSASPDPVSSADEYPIRSSLSSSSVQSPEPAVVQSQSAMVLECLDELLNRGSRGAAASFMDDPPRKLLLSSPVLQVANTNTVKDRFLFLFNDILVITKPIMQDQDSLLDTTKRSPLNWKFIIKSVIQLRNLRFSADRDDSQKKSLSSSTVREHPVIRSFVLQFSREPDQVIAAFLEKTNSRDDLAMLGADAAQDTRVG</sequence>
<feature type="region of interest" description="Disordered" evidence="1">
    <location>
        <begin position="139"/>
        <end position="201"/>
    </location>
</feature>
<dbReference type="OrthoDB" id="430364at2759"/>